<sequence>MFIHRSTMSEIPVANSTTPTAFTSSLMTISQAIKDVLNKAGTLFENPLSIQHHQPQQEQSLLPFEKNYDAFSKYPECPDFIIDYFEAFLAEVPHILAKYNCNKTTTNRLSSNLDDIWSRLSECDHLVKEEYQNQVSKYFEAGKSLVQQVKSKIDTHWIFGNGGWLPSDMLLYLWMMYKGARIVYDCFALSHQQEWLLKHNVGYEGDKAVVPCEYIGLLSEIHKLSTKVILYLGSNKVPEGYFDNTQRCRIEVSITHVDVKVYGTVDKLYAFLDKFGNSLVKQVGIN</sequence>
<proteinExistence type="predicted"/>
<evidence type="ECO:0000313" key="1">
    <source>
        <dbReference type="EMBL" id="KAJ1911154.1"/>
    </source>
</evidence>
<evidence type="ECO:0000313" key="2">
    <source>
        <dbReference type="Proteomes" id="UP001150538"/>
    </source>
</evidence>
<dbReference type="AlphaFoldDB" id="A0A9W7ZRA0"/>
<comment type="caution">
    <text evidence="1">The sequence shown here is derived from an EMBL/GenBank/DDBJ whole genome shotgun (WGS) entry which is preliminary data.</text>
</comment>
<organism evidence="1 2">
    <name type="scientific">Mycoemilia scoparia</name>
    <dbReference type="NCBI Taxonomy" id="417184"/>
    <lineage>
        <taxon>Eukaryota</taxon>
        <taxon>Fungi</taxon>
        <taxon>Fungi incertae sedis</taxon>
        <taxon>Zoopagomycota</taxon>
        <taxon>Kickxellomycotina</taxon>
        <taxon>Kickxellomycetes</taxon>
        <taxon>Kickxellales</taxon>
        <taxon>Kickxellaceae</taxon>
        <taxon>Mycoemilia</taxon>
    </lineage>
</organism>
<dbReference type="Proteomes" id="UP001150538">
    <property type="component" value="Unassembled WGS sequence"/>
</dbReference>
<accession>A0A9W7ZRA0</accession>
<protein>
    <submittedName>
        <fullName evidence="1">Uncharacterized protein</fullName>
    </submittedName>
</protein>
<reference evidence="1" key="1">
    <citation type="submission" date="2022-07" db="EMBL/GenBank/DDBJ databases">
        <title>Phylogenomic reconstructions and comparative analyses of Kickxellomycotina fungi.</title>
        <authorList>
            <person name="Reynolds N.K."/>
            <person name="Stajich J.E."/>
            <person name="Barry K."/>
            <person name="Grigoriev I.V."/>
            <person name="Crous P."/>
            <person name="Smith M.E."/>
        </authorList>
    </citation>
    <scope>NUCLEOTIDE SEQUENCE</scope>
    <source>
        <strain evidence="1">NBRC 100468</strain>
    </source>
</reference>
<name>A0A9W7ZRA0_9FUNG</name>
<keyword evidence="2" id="KW-1185">Reference proteome</keyword>
<dbReference type="EMBL" id="JANBPU010000482">
    <property type="protein sequence ID" value="KAJ1911154.1"/>
    <property type="molecule type" value="Genomic_DNA"/>
</dbReference>
<gene>
    <name evidence="1" type="ORF">H4219_006029</name>
</gene>